<evidence type="ECO:0000256" key="10">
    <source>
        <dbReference type="HAMAP-Rule" id="MF_01043"/>
    </source>
</evidence>
<dbReference type="EC" id="2.3.1.275" evidence="10"/>
<dbReference type="GO" id="GO:0008654">
    <property type="term" value="P:phospholipid biosynthetic process"/>
    <property type="evidence" value="ECO:0007669"/>
    <property type="project" value="UniProtKB-UniRule"/>
</dbReference>
<dbReference type="UniPathway" id="UPA00085"/>
<dbReference type="EMBL" id="MWDQ01000034">
    <property type="protein sequence ID" value="OQB74663.1"/>
    <property type="molecule type" value="Genomic_DNA"/>
</dbReference>
<evidence type="ECO:0000256" key="8">
    <source>
        <dbReference type="ARBA" id="ARBA00023209"/>
    </source>
</evidence>
<dbReference type="GO" id="GO:0043772">
    <property type="term" value="F:acyl-phosphate glycerol-3-phosphate acyltransferase activity"/>
    <property type="evidence" value="ECO:0007669"/>
    <property type="project" value="UniProtKB-UniRule"/>
</dbReference>
<dbReference type="Proteomes" id="UP000485562">
    <property type="component" value="Unassembled WGS sequence"/>
</dbReference>
<keyword evidence="7 10" id="KW-0472">Membrane</keyword>
<keyword evidence="2 10" id="KW-0444">Lipid biosynthesis</keyword>
<feature type="transmembrane region" description="Helical" evidence="10">
    <location>
        <begin position="47"/>
        <end position="65"/>
    </location>
</feature>
<evidence type="ECO:0000256" key="3">
    <source>
        <dbReference type="ARBA" id="ARBA00022679"/>
    </source>
</evidence>
<feature type="transmembrane region" description="Helical" evidence="10">
    <location>
        <begin position="85"/>
        <end position="104"/>
    </location>
</feature>
<comment type="function">
    <text evidence="10">Catalyzes the transfer of an acyl group from acyl-phosphate (acyl-PO(4)) to glycerol-3-phosphate (G3P) to form lysophosphatidic acid (LPA). This enzyme utilizes acyl-phosphate as fatty acyl donor, but not acyl-CoA or acyl-ACP.</text>
</comment>
<keyword evidence="6 10" id="KW-0443">Lipid metabolism</keyword>
<proteinExistence type="inferred from homology"/>
<dbReference type="AlphaFoldDB" id="A0A1V6CCM6"/>
<dbReference type="Pfam" id="PF02660">
    <property type="entry name" value="G3P_acyltransf"/>
    <property type="match status" value="1"/>
</dbReference>
<sequence length="203" mass="22203">MPLFSIIFWILFGYLSGSLVWGYWIGKYLYGIDLRTKGSGNIGATNVFRVLGPVPGIFTFILDVLKGALPVIIFQSVYGKNANLLFMLAVGLASILGSRFSVFLKGKGGKAVNCSFGVILAVIPRESLLTLGIWIVVFLSTGYVSIASITSAIGLPLLILILKENVVILVAGILISLVIIFAHKENIKRLIQGKENRFKIWKR</sequence>
<dbReference type="PANTHER" id="PTHR30309">
    <property type="entry name" value="INNER MEMBRANE PROTEIN YGIH"/>
    <property type="match status" value="1"/>
</dbReference>
<evidence type="ECO:0000256" key="9">
    <source>
        <dbReference type="ARBA" id="ARBA00023264"/>
    </source>
</evidence>
<comment type="catalytic activity">
    <reaction evidence="10">
        <text>an acyl phosphate + sn-glycerol 3-phosphate = a 1-acyl-sn-glycero-3-phosphate + phosphate</text>
        <dbReference type="Rhea" id="RHEA:34075"/>
        <dbReference type="ChEBI" id="CHEBI:43474"/>
        <dbReference type="ChEBI" id="CHEBI:57597"/>
        <dbReference type="ChEBI" id="CHEBI:57970"/>
        <dbReference type="ChEBI" id="CHEBI:59918"/>
        <dbReference type="EC" id="2.3.1.275"/>
    </reaction>
</comment>
<evidence type="ECO:0000313" key="11">
    <source>
        <dbReference type="EMBL" id="OQB74663.1"/>
    </source>
</evidence>
<comment type="subcellular location">
    <subcellularLocation>
        <location evidence="10">Cell membrane</location>
        <topology evidence="10">Multi-pass membrane protein</topology>
    </subcellularLocation>
</comment>
<gene>
    <name evidence="11" type="primary">plsY_1</name>
    <name evidence="10" type="synonym">plsY</name>
    <name evidence="11" type="ORF">BWX89_00426</name>
</gene>
<accession>A0A1V6CCM6</accession>
<evidence type="ECO:0000256" key="5">
    <source>
        <dbReference type="ARBA" id="ARBA00022989"/>
    </source>
</evidence>
<dbReference type="NCBIfam" id="TIGR00023">
    <property type="entry name" value="glycerol-3-phosphate 1-O-acyltransferase PlsY"/>
    <property type="match status" value="1"/>
</dbReference>
<comment type="similarity">
    <text evidence="10">Belongs to the PlsY family.</text>
</comment>
<comment type="subunit">
    <text evidence="10">Probably interacts with PlsX.</text>
</comment>
<name>A0A1V6CCM6_UNCT6</name>
<keyword evidence="1 10" id="KW-1003">Cell membrane</keyword>
<evidence type="ECO:0000256" key="4">
    <source>
        <dbReference type="ARBA" id="ARBA00022692"/>
    </source>
</evidence>
<keyword evidence="11" id="KW-0012">Acyltransferase</keyword>
<protein>
    <recommendedName>
        <fullName evidence="10">Glycerol-3-phosphate acyltransferase</fullName>
    </recommendedName>
    <alternativeName>
        <fullName evidence="10">Acyl-PO4 G3P acyltransferase</fullName>
    </alternativeName>
    <alternativeName>
        <fullName evidence="10">Acyl-phosphate--glycerol-3-phosphate acyltransferase</fullName>
    </alternativeName>
    <alternativeName>
        <fullName evidence="10">G3P acyltransferase</fullName>
        <shortName evidence="10">GPAT</shortName>
        <ecNumber evidence="10">2.3.1.275</ecNumber>
    </alternativeName>
    <alternativeName>
        <fullName evidence="10">Lysophosphatidic acid synthase</fullName>
        <shortName evidence="10">LPA synthase</shortName>
    </alternativeName>
</protein>
<dbReference type="InterPro" id="IPR003811">
    <property type="entry name" value="G3P_acylTferase_PlsY"/>
</dbReference>
<keyword evidence="4 10" id="KW-0812">Transmembrane</keyword>
<comment type="caution">
    <text evidence="11">The sequence shown here is derived from an EMBL/GenBank/DDBJ whole genome shotgun (WGS) entry which is preliminary data.</text>
</comment>
<evidence type="ECO:0000256" key="7">
    <source>
        <dbReference type="ARBA" id="ARBA00023136"/>
    </source>
</evidence>
<comment type="pathway">
    <text evidence="10">Lipid metabolism; phospholipid metabolism.</text>
</comment>
<keyword evidence="8 10" id="KW-0594">Phospholipid biosynthesis</keyword>
<organism evidence="11">
    <name type="scientific">candidate division TA06 bacterium ADurb.Bin131</name>
    <dbReference type="NCBI Taxonomy" id="1852827"/>
    <lineage>
        <taxon>Bacteria</taxon>
        <taxon>Bacteria division TA06</taxon>
    </lineage>
</organism>
<feature type="transmembrane region" description="Helical" evidence="10">
    <location>
        <begin position="166"/>
        <end position="183"/>
    </location>
</feature>
<keyword evidence="3 10" id="KW-0808">Transferase</keyword>
<evidence type="ECO:0000256" key="2">
    <source>
        <dbReference type="ARBA" id="ARBA00022516"/>
    </source>
</evidence>
<evidence type="ECO:0000256" key="1">
    <source>
        <dbReference type="ARBA" id="ARBA00022475"/>
    </source>
</evidence>
<reference evidence="11" key="1">
    <citation type="submission" date="2017-02" db="EMBL/GenBank/DDBJ databases">
        <title>Delving into the versatile metabolic prowess of the omnipresent phylum Bacteroidetes.</title>
        <authorList>
            <person name="Nobu M.K."/>
            <person name="Mei R."/>
            <person name="Narihiro T."/>
            <person name="Kuroda K."/>
            <person name="Liu W.-T."/>
        </authorList>
    </citation>
    <scope>NUCLEOTIDE SEQUENCE</scope>
    <source>
        <strain evidence="11">ADurb.Bin131</strain>
    </source>
</reference>
<feature type="transmembrane region" description="Helical" evidence="10">
    <location>
        <begin position="6"/>
        <end position="26"/>
    </location>
</feature>
<dbReference type="GO" id="GO:0005886">
    <property type="term" value="C:plasma membrane"/>
    <property type="evidence" value="ECO:0007669"/>
    <property type="project" value="UniProtKB-SubCell"/>
</dbReference>
<keyword evidence="9 10" id="KW-1208">Phospholipid metabolism</keyword>
<feature type="transmembrane region" description="Helical" evidence="10">
    <location>
        <begin position="116"/>
        <end position="137"/>
    </location>
</feature>
<dbReference type="SMART" id="SM01207">
    <property type="entry name" value="G3P_acyltransf"/>
    <property type="match status" value="1"/>
</dbReference>
<keyword evidence="5 10" id="KW-1133">Transmembrane helix</keyword>
<dbReference type="HAMAP" id="MF_01043">
    <property type="entry name" value="PlsY"/>
    <property type="match status" value="1"/>
</dbReference>
<dbReference type="PANTHER" id="PTHR30309:SF0">
    <property type="entry name" value="GLYCEROL-3-PHOSPHATE ACYLTRANSFERASE-RELATED"/>
    <property type="match status" value="1"/>
</dbReference>
<evidence type="ECO:0000256" key="6">
    <source>
        <dbReference type="ARBA" id="ARBA00023098"/>
    </source>
</evidence>